<dbReference type="Gene3D" id="1.10.1300.10">
    <property type="entry name" value="3'5'-cyclic nucleotide phosphodiesterase, catalytic domain"/>
    <property type="match status" value="1"/>
</dbReference>
<feature type="region of interest" description="Disordered" evidence="4">
    <location>
        <begin position="261"/>
        <end position="333"/>
    </location>
</feature>
<dbReference type="GO" id="GO:0046872">
    <property type="term" value="F:metal ion binding"/>
    <property type="evidence" value="ECO:0007669"/>
    <property type="project" value="UniProtKB-KW"/>
</dbReference>
<evidence type="ECO:0000259" key="5">
    <source>
        <dbReference type="PROSITE" id="PS51845"/>
    </source>
</evidence>
<evidence type="ECO:0000256" key="1">
    <source>
        <dbReference type="ARBA" id="ARBA00022723"/>
    </source>
</evidence>
<dbReference type="EMBL" id="BGZK01003343">
    <property type="protein sequence ID" value="GBP00257.1"/>
    <property type="molecule type" value="Genomic_DNA"/>
</dbReference>
<dbReference type="PRINTS" id="PR00387">
    <property type="entry name" value="PDIESTERASE1"/>
</dbReference>
<dbReference type="InterPro" id="IPR036971">
    <property type="entry name" value="PDEase_catalytic_dom_sf"/>
</dbReference>
<dbReference type="PROSITE" id="PS51845">
    <property type="entry name" value="PDEASE_I_2"/>
    <property type="match status" value="1"/>
</dbReference>
<evidence type="ECO:0000313" key="7">
    <source>
        <dbReference type="Proteomes" id="UP000299102"/>
    </source>
</evidence>
<name>A0A4C1SFW0_EUMVA</name>
<accession>A0A4C1SFW0</accession>
<gene>
    <name evidence="6" type="primary">Pde7a</name>
    <name evidence="6" type="ORF">EVAR_71011_1</name>
</gene>
<sequence>MRIVSPEMSRWAENKPLLEKKNGLLAYLDTNTLDLTKGEHRLLVLQIALKCADISNPCRPWEISRKWSFKVCDEFFRQGDYERKLNLPVTALCDRHTISIPKIQTGFFKFVVAPLIAEWHRFLHNDLSSQMSQNLLYNQCKWEMLLAQEIAEETRTEISDAELVEDELDTSPGIDISESAEQLLPLRRGSLNPAQVPSDKYKDHLSLGEQCDHHAAADPVHLSTECLRPDSSIASITTPRQATRLSCVLKDGPGWKLIRQQTFPPLEATPRPRPAARHVSDEDAIYPSQHTKTEYGQNYTDAASSGLSSIYKKNDSDKTDNENASEDKVDIGECSSNLEKENLDSTTASGRRGSAPEASALLRHNLSATELHCAGTVEDPAPAPQPHHLRRRKSMPTEMLSTGKECWSQRRGSAPAPVEISQLRGLASLAAMRLSVPGGRRKPNPITSCQQWLAKTTYTVQERTTHLPRRSSLPVEVYPALSLHAEISAPAFCFRGY</sequence>
<organism evidence="6 7">
    <name type="scientific">Eumeta variegata</name>
    <name type="common">Bagworm moth</name>
    <name type="synonym">Eumeta japonica</name>
    <dbReference type="NCBI Taxonomy" id="151549"/>
    <lineage>
        <taxon>Eukaryota</taxon>
        <taxon>Metazoa</taxon>
        <taxon>Ecdysozoa</taxon>
        <taxon>Arthropoda</taxon>
        <taxon>Hexapoda</taxon>
        <taxon>Insecta</taxon>
        <taxon>Pterygota</taxon>
        <taxon>Neoptera</taxon>
        <taxon>Endopterygota</taxon>
        <taxon>Lepidoptera</taxon>
        <taxon>Glossata</taxon>
        <taxon>Ditrysia</taxon>
        <taxon>Tineoidea</taxon>
        <taxon>Psychidae</taxon>
        <taxon>Oiketicinae</taxon>
        <taxon>Eumeta</taxon>
    </lineage>
</organism>
<proteinExistence type="predicted"/>
<keyword evidence="7" id="KW-1185">Reference proteome</keyword>
<feature type="compositionally biased region" description="Polar residues" evidence="4">
    <location>
        <begin position="288"/>
        <end position="308"/>
    </location>
</feature>
<feature type="binding site" evidence="3">
    <location>
        <position position="53"/>
    </location>
    <ligand>
        <name>Zn(2+)</name>
        <dbReference type="ChEBI" id="CHEBI:29105"/>
        <label>1</label>
    </ligand>
</feature>
<feature type="domain" description="PDEase" evidence="5">
    <location>
        <begin position="1"/>
        <end position="149"/>
    </location>
</feature>
<dbReference type="InterPro" id="IPR023088">
    <property type="entry name" value="PDEase"/>
</dbReference>
<dbReference type="SUPFAM" id="SSF109604">
    <property type="entry name" value="HD-domain/PDEase-like"/>
    <property type="match status" value="1"/>
</dbReference>
<dbReference type="STRING" id="151549.A0A4C1SFW0"/>
<feature type="compositionally biased region" description="Basic and acidic residues" evidence="4">
    <location>
        <begin position="312"/>
        <end position="331"/>
    </location>
</feature>
<dbReference type="InterPro" id="IPR002073">
    <property type="entry name" value="PDEase_catalytic_dom"/>
</dbReference>
<evidence type="ECO:0000313" key="6">
    <source>
        <dbReference type="EMBL" id="GBP00257.1"/>
    </source>
</evidence>
<evidence type="ECO:0000256" key="4">
    <source>
        <dbReference type="SAM" id="MobiDB-lite"/>
    </source>
</evidence>
<dbReference type="Pfam" id="PF00233">
    <property type="entry name" value="PDEase_I"/>
    <property type="match status" value="1"/>
</dbReference>
<dbReference type="AlphaFoldDB" id="A0A4C1SFW0"/>
<protein>
    <submittedName>
        <fullName evidence="6">High affinity cAMP-specific 3',5'-cyclic phosphodiesterase 7A</fullName>
    </submittedName>
</protein>
<dbReference type="GO" id="GO:0004114">
    <property type="term" value="F:3',5'-cyclic-nucleotide phosphodiesterase activity"/>
    <property type="evidence" value="ECO:0007669"/>
    <property type="project" value="InterPro"/>
</dbReference>
<comment type="caution">
    <text evidence="6">The sequence shown here is derived from an EMBL/GenBank/DDBJ whole genome shotgun (WGS) entry which is preliminary data.</text>
</comment>
<evidence type="ECO:0000256" key="2">
    <source>
        <dbReference type="ARBA" id="ARBA00022801"/>
    </source>
</evidence>
<keyword evidence="2" id="KW-0378">Hydrolase</keyword>
<evidence type="ECO:0000256" key="3">
    <source>
        <dbReference type="PIRSR" id="PIRSR623088-3"/>
    </source>
</evidence>
<keyword evidence="1 3" id="KW-0479">Metal-binding</keyword>
<dbReference type="GO" id="GO:0007165">
    <property type="term" value="P:signal transduction"/>
    <property type="evidence" value="ECO:0007669"/>
    <property type="project" value="InterPro"/>
</dbReference>
<dbReference type="Proteomes" id="UP000299102">
    <property type="component" value="Unassembled WGS sequence"/>
</dbReference>
<reference evidence="6 7" key="1">
    <citation type="journal article" date="2019" name="Commun. Biol.">
        <title>The bagworm genome reveals a unique fibroin gene that provides high tensile strength.</title>
        <authorList>
            <person name="Kono N."/>
            <person name="Nakamura H."/>
            <person name="Ohtoshi R."/>
            <person name="Tomita M."/>
            <person name="Numata K."/>
            <person name="Arakawa K."/>
        </authorList>
    </citation>
    <scope>NUCLEOTIDE SEQUENCE [LARGE SCALE GENOMIC DNA]</scope>
</reference>
<dbReference type="OrthoDB" id="189220at2759"/>
<dbReference type="PANTHER" id="PTHR11347">
    <property type="entry name" value="CYCLIC NUCLEOTIDE PHOSPHODIESTERASE"/>
    <property type="match status" value="1"/>
</dbReference>